<accession>A0A1M6T4C5</accession>
<evidence type="ECO:0000256" key="1">
    <source>
        <dbReference type="SAM" id="Phobius"/>
    </source>
</evidence>
<gene>
    <name evidence="2" type="ORF">SAMN02745194_05079</name>
</gene>
<dbReference type="STRING" id="198092.SAMN02745194_05079"/>
<keyword evidence="1" id="KW-0472">Membrane</keyword>
<protein>
    <submittedName>
        <fullName evidence="2">Uncharacterized protein</fullName>
    </submittedName>
</protein>
<dbReference type="AlphaFoldDB" id="A0A1M6T4C5"/>
<organism evidence="2 3">
    <name type="scientific">Muricoccus roseus</name>
    <dbReference type="NCBI Taxonomy" id="198092"/>
    <lineage>
        <taxon>Bacteria</taxon>
        <taxon>Pseudomonadati</taxon>
        <taxon>Pseudomonadota</taxon>
        <taxon>Alphaproteobacteria</taxon>
        <taxon>Acetobacterales</taxon>
        <taxon>Roseomonadaceae</taxon>
        <taxon>Muricoccus</taxon>
    </lineage>
</organism>
<keyword evidence="3" id="KW-1185">Reference proteome</keyword>
<keyword evidence="1" id="KW-0812">Transmembrane</keyword>
<feature type="transmembrane region" description="Helical" evidence="1">
    <location>
        <begin position="105"/>
        <end position="127"/>
    </location>
</feature>
<evidence type="ECO:0000313" key="2">
    <source>
        <dbReference type="EMBL" id="SHK51862.1"/>
    </source>
</evidence>
<proteinExistence type="predicted"/>
<dbReference type="Proteomes" id="UP000184387">
    <property type="component" value="Unassembled WGS sequence"/>
</dbReference>
<reference evidence="2 3" key="1">
    <citation type="submission" date="2016-11" db="EMBL/GenBank/DDBJ databases">
        <authorList>
            <person name="Jaros S."/>
            <person name="Januszkiewicz K."/>
            <person name="Wedrychowicz H."/>
        </authorList>
    </citation>
    <scope>NUCLEOTIDE SEQUENCE [LARGE SCALE GENOMIC DNA]</scope>
    <source>
        <strain evidence="2 3">DSM 14916</strain>
    </source>
</reference>
<keyword evidence="1" id="KW-1133">Transmembrane helix</keyword>
<name>A0A1M6T4C5_9PROT</name>
<evidence type="ECO:0000313" key="3">
    <source>
        <dbReference type="Proteomes" id="UP000184387"/>
    </source>
</evidence>
<sequence length="208" mass="21424">MSAAAPTPAGPPGEGAQLPDVGEAMRQARADLEAAAETARVERDPLAPVLAGLSSSLGAMVALQARMEASREPLDAKARAEMTRQLVQACRADFVRLAAGQSRRLAVVSGVGAAVLLLATLGGGYLWGRSKEAAEVRAASGVIRAALSEGSTSAQAWADAIRRNDLVGLLARCEGRSVWADPTGRRACAVPLWLDEAPPPVAPTGPRS</sequence>
<dbReference type="EMBL" id="FQZF01000071">
    <property type="protein sequence ID" value="SHK51862.1"/>
    <property type="molecule type" value="Genomic_DNA"/>
</dbReference>